<evidence type="ECO:0000256" key="1">
    <source>
        <dbReference type="ARBA" id="ARBA00022801"/>
    </source>
</evidence>
<dbReference type="PRINTS" id="PR00412">
    <property type="entry name" value="EPOXHYDRLASE"/>
</dbReference>
<feature type="domain" description="AB hydrolase-1" evidence="2">
    <location>
        <begin position="29"/>
        <end position="155"/>
    </location>
</feature>
<comment type="caution">
    <text evidence="3">The sequence shown here is derived from an EMBL/GenBank/DDBJ whole genome shotgun (WGS) entry which is preliminary data.</text>
</comment>
<dbReference type="EMBL" id="JAAXKY010000010">
    <property type="protein sequence ID" value="NMH76581.1"/>
    <property type="molecule type" value="Genomic_DNA"/>
</dbReference>
<dbReference type="InterPro" id="IPR000639">
    <property type="entry name" value="Epox_hydrolase-like"/>
</dbReference>
<dbReference type="PANTHER" id="PTHR43329">
    <property type="entry name" value="EPOXIDE HYDROLASE"/>
    <property type="match status" value="1"/>
</dbReference>
<dbReference type="InterPro" id="IPR000073">
    <property type="entry name" value="AB_hydrolase_1"/>
</dbReference>
<dbReference type="Pfam" id="PF00561">
    <property type="entry name" value="Abhydrolase_1"/>
    <property type="match status" value="1"/>
</dbReference>
<dbReference type="GO" id="GO:0016787">
    <property type="term" value="F:hydrolase activity"/>
    <property type="evidence" value="ECO:0007669"/>
    <property type="project" value="UniProtKB-KW"/>
</dbReference>
<keyword evidence="1 3" id="KW-0378">Hydrolase</keyword>
<dbReference type="RefSeq" id="WP_169394648.1">
    <property type="nucleotide sequence ID" value="NZ_BAAAJH010000017.1"/>
</dbReference>
<evidence type="ECO:0000259" key="2">
    <source>
        <dbReference type="Pfam" id="PF00561"/>
    </source>
</evidence>
<dbReference type="PRINTS" id="PR00111">
    <property type="entry name" value="ABHYDROLASE"/>
</dbReference>
<dbReference type="SUPFAM" id="SSF53474">
    <property type="entry name" value="alpha/beta-Hydrolases"/>
    <property type="match status" value="1"/>
</dbReference>
<reference evidence="3 4" key="1">
    <citation type="submission" date="2020-04" db="EMBL/GenBank/DDBJ databases">
        <authorList>
            <person name="Klaysubun C."/>
            <person name="Duangmal K."/>
            <person name="Lipun K."/>
        </authorList>
    </citation>
    <scope>NUCLEOTIDE SEQUENCE [LARGE SCALE GENOMIC DNA]</scope>
    <source>
        <strain evidence="3 4">JCM 11839</strain>
    </source>
</reference>
<accession>A0ABX1R9X6</accession>
<evidence type="ECO:0000313" key="3">
    <source>
        <dbReference type="EMBL" id="NMH76581.1"/>
    </source>
</evidence>
<name>A0ABX1R9X6_9PSEU</name>
<organism evidence="3 4">
    <name type="scientific">Pseudonocardia xinjiangensis</name>
    <dbReference type="NCBI Taxonomy" id="75289"/>
    <lineage>
        <taxon>Bacteria</taxon>
        <taxon>Bacillati</taxon>
        <taxon>Actinomycetota</taxon>
        <taxon>Actinomycetes</taxon>
        <taxon>Pseudonocardiales</taxon>
        <taxon>Pseudonocardiaceae</taxon>
        <taxon>Pseudonocardia</taxon>
    </lineage>
</organism>
<proteinExistence type="predicted"/>
<gene>
    <name evidence="3" type="ORF">HF577_05615</name>
</gene>
<protein>
    <submittedName>
        <fullName evidence="3">Alpha/beta hydrolase</fullName>
    </submittedName>
</protein>
<keyword evidence="4" id="KW-1185">Reference proteome</keyword>
<evidence type="ECO:0000313" key="4">
    <source>
        <dbReference type="Proteomes" id="UP001296706"/>
    </source>
</evidence>
<dbReference type="Proteomes" id="UP001296706">
    <property type="component" value="Unassembled WGS sequence"/>
</dbReference>
<dbReference type="Gene3D" id="3.40.50.1820">
    <property type="entry name" value="alpha/beta hydrolase"/>
    <property type="match status" value="1"/>
</dbReference>
<dbReference type="InterPro" id="IPR029058">
    <property type="entry name" value="AB_hydrolase_fold"/>
</dbReference>
<sequence>MRFFEGFTTRTVDVGEAALHVRYGGAGSPVLLLHGHPRTGATWHRVAARLREGGHTVVVPDLRGYGRSSTPETTHDHAPYSKRAMAHDMARLMAQLGHETFAVAGHDRGSYVALRLALDHPAVVDRLTVLDCIPITEHLARCDARFASAWWHWFFFAQPDKPERAILADPDAWYGGDPASMGQEAYAEFHRAIHDPATVRAMLEDYRAGLGIDRAHEEADRAAGRRVTCPLLVLWSSRDDLEDLHGDPLAVWREWSTDLRGGGRIDSGHHMAEEAPDELAAAILAFLRA</sequence>